<dbReference type="InterPro" id="IPR019455">
    <property type="entry name" value="Acetolactate_synth_ssu_C"/>
</dbReference>
<dbReference type="PANTHER" id="PTHR30239:SF0">
    <property type="entry name" value="ACETOLACTATE SYNTHASE SMALL SUBUNIT 1, CHLOROPLASTIC"/>
    <property type="match status" value="1"/>
</dbReference>
<dbReference type="InterPro" id="IPR002912">
    <property type="entry name" value="ACT_dom"/>
</dbReference>
<dbReference type="GO" id="GO:1990610">
    <property type="term" value="F:acetolactate synthase regulator activity"/>
    <property type="evidence" value="ECO:0007669"/>
    <property type="project" value="InterPro"/>
</dbReference>
<dbReference type="NCBIfam" id="TIGR00119">
    <property type="entry name" value="acolac_sm"/>
    <property type="match status" value="2"/>
</dbReference>
<accession>A0AAW1RH84</accession>
<dbReference type="GO" id="GO:0009099">
    <property type="term" value="P:L-valine biosynthetic process"/>
    <property type="evidence" value="ECO:0007669"/>
    <property type="project" value="TreeGrafter"/>
</dbReference>
<dbReference type="Pfam" id="PF22629">
    <property type="entry name" value="ACT_AHAS_ss"/>
    <property type="match status" value="2"/>
</dbReference>
<comment type="pathway">
    <text evidence="1">Amino-acid biosynthesis; L-isoleucine biosynthesis; L-isoleucine from 2-oxobutanoate: step 1/4.</text>
</comment>
<dbReference type="AlphaFoldDB" id="A0AAW1RH84"/>
<evidence type="ECO:0000256" key="6">
    <source>
        <dbReference type="SAM" id="MobiDB-lite"/>
    </source>
</evidence>
<dbReference type="GO" id="GO:0003984">
    <property type="term" value="F:acetolactate synthase activity"/>
    <property type="evidence" value="ECO:0007669"/>
    <property type="project" value="TreeGrafter"/>
</dbReference>
<sequence>MWRCRPPHTSIDGAGGLATVPLPLPAERHPRSAGCSSGPRPCLQQGRQQFRQPARHCPQATSGLDTMTERFGGPEEIYDVYVNQPEPLEEGVEKHVISVFVADESGIINRVAGVFARRGANIESLAVGLNIDKALFTIVVAGTQSVVANLVKQLAKLVKVRYVEDITHGERVERELVLFKIRAPPGPTRMEVLQLVEIFRARVADVSERSVTLGVTGDAGKTTAMERALSKFGILEIARTGKISLKRGSALLQMGGWGDSSTRREHQARGAAEQPQAASAEGLPGSEPDVYMVDEHGGEGVWQVDNLLDAPTYAGEFEPHTLSIEVEDRPGVLNQVTGVLARRGYNVQSLAVGHSEVEGQSRITTVIPGSPEATAKLVKQLNKLVYVLKVTDLSAAPFVKRELALIKVRCEAAQRRELSDLAAIFHGTICDVSLSTVTLEMQGKETKIGALQGLLAPYGILEVARTGRVALARDSGVDTRFLQRMKGSRVML</sequence>
<dbReference type="PANTHER" id="PTHR30239">
    <property type="entry name" value="ACETOLACTATE SYNTHASE SMALL SUBUNIT"/>
    <property type="match status" value="1"/>
</dbReference>
<dbReference type="Gene3D" id="3.30.70.260">
    <property type="match status" value="2"/>
</dbReference>
<dbReference type="Gene3D" id="3.30.70.1150">
    <property type="entry name" value="ACT-like. Chain A, domain 2"/>
    <property type="match status" value="2"/>
</dbReference>
<keyword evidence="9" id="KW-1185">Reference proteome</keyword>
<evidence type="ECO:0000313" key="9">
    <source>
        <dbReference type="Proteomes" id="UP001445335"/>
    </source>
</evidence>
<dbReference type="EMBL" id="JALJOU010000036">
    <property type="protein sequence ID" value="KAK9833460.1"/>
    <property type="molecule type" value="Genomic_DNA"/>
</dbReference>
<evidence type="ECO:0000256" key="3">
    <source>
        <dbReference type="ARBA" id="ARBA00006341"/>
    </source>
</evidence>
<dbReference type="Proteomes" id="UP001445335">
    <property type="component" value="Unassembled WGS sequence"/>
</dbReference>
<feature type="region of interest" description="Disordered" evidence="6">
    <location>
        <begin position="256"/>
        <end position="287"/>
    </location>
</feature>
<proteinExistence type="inferred from homology"/>
<keyword evidence="5" id="KW-0100">Branched-chain amino acid biosynthesis</keyword>
<evidence type="ECO:0000256" key="1">
    <source>
        <dbReference type="ARBA" id="ARBA00004974"/>
    </source>
</evidence>
<dbReference type="GO" id="GO:0009097">
    <property type="term" value="P:isoleucine biosynthetic process"/>
    <property type="evidence" value="ECO:0007669"/>
    <property type="project" value="TreeGrafter"/>
</dbReference>
<evidence type="ECO:0000259" key="7">
    <source>
        <dbReference type="PROSITE" id="PS51671"/>
    </source>
</evidence>
<dbReference type="CDD" id="cd04878">
    <property type="entry name" value="ACT_AHAS"/>
    <property type="match status" value="2"/>
</dbReference>
<dbReference type="InterPro" id="IPR054480">
    <property type="entry name" value="AHAS_small-like_ACT"/>
</dbReference>
<dbReference type="NCBIfam" id="NF008864">
    <property type="entry name" value="PRK11895.1"/>
    <property type="match status" value="2"/>
</dbReference>
<dbReference type="PROSITE" id="PS51671">
    <property type="entry name" value="ACT"/>
    <property type="match status" value="2"/>
</dbReference>
<dbReference type="SUPFAM" id="SSF55021">
    <property type="entry name" value="ACT-like"/>
    <property type="match status" value="4"/>
</dbReference>
<dbReference type="GO" id="GO:0005829">
    <property type="term" value="C:cytosol"/>
    <property type="evidence" value="ECO:0007669"/>
    <property type="project" value="TreeGrafter"/>
</dbReference>
<name>A0AAW1RH84_9CHLO</name>
<dbReference type="InterPro" id="IPR039557">
    <property type="entry name" value="AHAS_ACT"/>
</dbReference>
<dbReference type="InterPro" id="IPR045865">
    <property type="entry name" value="ACT-like_dom_sf"/>
</dbReference>
<evidence type="ECO:0000256" key="4">
    <source>
        <dbReference type="ARBA" id="ARBA00022605"/>
    </source>
</evidence>
<feature type="domain" description="ACT" evidence="7">
    <location>
        <begin position="321"/>
        <end position="395"/>
    </location>
</feature>
<organism evidence="8 9">
    <name type="scientific">Elliptochloris bilobata</name>
    <dbReference type="NCBI Taxonomy" id="381761"/>
    <lineage>
        <taxon>Eukaryota</taxon>
        <taxon>Viridiplantae</taxon>
        <taxon>Chlorophyta</taxon>
        <taxon>core chlorophytes</taxon>
        <taxon>Trebouxiophyceae</taxon>
        <taxon>Trebouxiophyceae incertae sedis</taxon>
        <taxon>Elliptochloris clade</taxon>
        <taxon>Elliptochloris</taxon>
    </lineage>
</organism>
<evidence type="ECO:0000256" key="5">
    <source>
        <dbReference type="ARBA" id="ARBA00023304"/>
    </source>
</evidence>
<dbReference type="FunFam" id="3.30.70.1150:FF:000001">
    <property type="entry name" value="Acetolactate synthase small subunit"/>
    <property type="match status" value="1"/>
</dbReference>
<reference evidence="8 9" key="1">
    <citation type="journal article" date="2024" name="Nat. Commun.">
        <title>Phylogenomics reveals the evolutionary origins of lichenization in chlorophyte algae.</title>
        <authorList>
            <person name="Puginier C."/>
            <person name="Libourel C."/>
            <person name="Otte J."/>
            <person name="Skaloud P."/>
            <person name="Haon M."/>
            <person name="Grisel S."/>
            <person name="Petersen M."/>
            <person name="Berrin J.G."/>
            <person name="Delaux P.M."/>
            <person name="Dal Grande F."/>
            <person name="Keller J."/>
        </authorList>
    </citation>
    <scope>NUCLEOTIDE SEQUENCE [LARGE SCALE GENOMIC DNA]</scope>
    <source>
        <strain evidence="8 9">SAG 245.80</strain>
    </source>
</reference>
<evidence type="ECO:0000313" key="8">
    <source>
        <dbReference type="EMBL" id="KAK9833460.1"/>
    </source>
</evidence>
<dbReference type="InterPro" id="IPR004789">
    <property type="entry name" value="Acetalactate_synth_ssu"/>
</dbReference>
<protein>
    <recommendedName>
        <fullName evidence="7">ACT domain-containing protein</fullName>
    </recommendedName>
</protein>
<keyword evidence="4" id="KW-0028">Amino-acid biosynthesis</keyword>
<gene>
    <name evidence="8" type="ORF">WJX81_007169</name>
</gene>
<evidence type="ECO:0000256" key="2">
    <source>
        <dbReference type="ARBA" id="ARBA00005025"/>
    </source>
</evidence>
<feature type="domain" description="ACT" evidence="7">
    <location>
        <begin position="96"/>
        <end position="168"/>
    </location>
</feature>
<comment type="similarity">
    <text evidence="3">Belongs to the acetolactate synthase small subunit family.</text>
</comment>
<dbReference type="InterPro" id="IPR027271">
    <property type="entry name" value="Acetolactate_synth/TF_NikR_C"/>
</dbReference>
<comment type="pathway">
    <text evidence="2">Amino-acid biosynthesis; L-valine biosynthesis; L-valine from pyruvate: step 1/4.</text>
</comment>
<dbReference type="FunFam" id="3.30.70.260:FF:000001">
    <property type="entry name" value="Acetolactate synthase, small subunit"/>
    <property type="match status" value="1"/>
</dbReference>
<dbReference type="Pfam" id="PF10369">
    <property type="entry name" value="ALS_ss_C"/>
    <property type="match status" value="2"/>
</dbReference>
<comment type="caution">
    <text evidence="8">The sequence shown here is derived from an EMBL/GenBank/DDBJ whole genome shotgun (WGS) entry which is preliminary data.</text>
</comment>